<keyword evidence="6" id="KW-1185">Reference proteome</keyword>
<dbReference type="EMBL" id="JBBUTF010000006">
    <property type="protein sequence ID" value="MEK8025896.1"/>
    <property type="molecule type" value="Genomic_DNA"/>
</dbReference>
<dbReference type="Proteomes" id="UP001368500">
    <property type="component" value="Unassembled WGS sequence"/>
</dbReference>
<sequence>MWSWFKREAPRDCQVRLGADGPVLALPRDEILLAGALARGIDYPHNCRVGTCGQCKTRLISGQIKPMMDFALSPLTAAELRDGYVLACQSKVRSDLVIHLPEDRREHRHARIASVQRLPGDVMALQLALERPLAFRAGQYAELSLDGPTLTRAYSFAHAPREGGDDSVGFLIRRMPGGAFSDRLWAEAAPGLPMRVSGPFGAMGGRGGADDADALCVAGGTGLAPVVSIVEDRLRHSSRARFLILLGLRRAQDQFAAPILERLEIASGGRVRSRIVLSDEPADSAWRGARGPVTDQITPALLAECGARTAYLCGNAAMVQAGQGRLRALGWSDAHIHTDAFVASGTPAVAPQAPTPPLVPTVRPA</sequence>
<feature type="domain" description="FAD-binding FR-type" evidence="4">
    <location>
        <begin position="105"/>
        <end position="206"/>
    </location>
</feature>
<keyword evidence="2" id="KW-0479">Metal-binding</keyword>
<dbReference type="InterPro" id="IPR039261">
    <property type="entry name" value="FNR_nucleotide-bd"/>
</dbReference>
<organism evidence="5 6">
    <name type="scientific">Pseudaquabacterium rugosum</name>
    <dbReference type="NCBI Taxonomy" id="2984194"/>
    <lineage>
        <taxon>Bacteria</taxon>
        <taxon>Pseudomonadati</taxon>
        <taxon>Pseudomonadota</taxon>
        <taxon>Betaproteobacteria</taxon>
        <taxon>Burkholderiales</taxon>
        <taxon>Sphaerotilaceae</taxon>
        <taxon>Pseudaquabacterium</taxon>
    </lineage>
</organism>
<comment type="caution">
    <text evidence="5">The sequence shown here is derived from an EMBL/GenBank/DDBJ whole genome shotgun (WGS) entry which is preliminary data.</text>
</comment>
<dbReference type="Pfam" id="PF00175">
    <property type="entry name" value="NAD_binding_1"/>
    <property type="match status" value="1"/>
</dbReference>
<dbReference type="PROSITE" id="PS00197">
    <property type="entry name" value="2FE2S_FER_1"/>
    <property type="match status" value="1"/>
</dbReference>
<dbReference type="InterPro" id="IPR017927">
    <property type="entry name" value="FAD-bd_FR_type"/>
</dbReference>
<evidence type="ECO:0000256" key="1">
    <source>
        <dbReference type="ARBA" id="ARBA00001974"/>
    </source>
</evidence>
<name>A0ABU9B846_9BURK</name>
<keyword evidence="2" id="KW-0411">Iron-sulfur</keyword>
<dbReference type="InterPro" id="IPR006058">
    <property type="entry name" value="2Fe2S_fd_BS"/>
</dbReference>
<proteinExistence type="predicted"/>
<dbReference type="InterPro" id="IPR017938">
    <property type="entry name" value="Riboflavin_synthase-like_b-brl"/>
</dbReference>
<evidence type="ECO:0000256" key="2">
    <source>
        <dbReference type="ARBA" id="ARBA00022714"/>
    </source>
</evidence>
<dbReference type="InterPro" id="IPR001433">
    <property type="entry name" value="OxRdtase_FAD/NAD-bd"/>
</dbReference>
<dbReference type="Gene3D" id="3.10.20.30">
    <property type="match status" value="1"/>
</dbReference>
<evidence type="ECO:0000259" key="3">
    <source>
        <dbReference type="PROSITE" id="PS51085"/>
    </source>
</evidence>
<accession>A0ABU9B846</accession>
<dbReference type="SUPFAM" id="SSF63380">
    <property type="entry name" value="Riboflavin synthase domain-like"/>
    <property type="match status" value="1"/>
</dbReference>
<keyword evidence="2" id="KW-0408">Iron</keyword>
<dbReference type="Gene3D" id="3.40.50.80">
    <property type="entry name" value="Nucleotide-binding domain of ferredoxin-NADP reductase (FNR) module"/>
    <property type="match status" value="1"/>
</dbReference>
<dbReference type="InterPro" id="IPR001041">
    <property type="entry name" value="2Fe-2S_ferredoxin-type"/>
</dbReference>
<gene>
    <name evidence="5" type="ORF">AACH11_07975</name>
</gene>
<dbReference type="InterPro" id="IPR012675">
    <property type="entry name" value="Beta-grasp_dom_sf"/>
</dbReference>
<evidence type="ECO:0000259" key="4">
    <source>
        <dbReference type="PROSITE" id="PS51384"/>
    </source>
</evidence>
<evidence type="ECO:0000313" key="6">
    <source>
        <dbReference type="Proteomes" id="UP001368500"/>
    </source>
</evidence>
<dbReference type="Gene3D" id="2.40.30.10">
    <property type="entry name" value="Translation factors"/>
    <property type="match status" value="1"/>
</dbReference>
<dbReference type="PRINTS" id="PR00410">
    <property type="entry name" value="PHEHYDRXLASE"/>
</dbReference>
<dbReference type="InterPro" id="IPR036010">
    <property type="entry name" value="2Fe-2S_ferredoxin-like_sf"/>
</dbReference>
<dbReference type="SUPFAM" id="SSF54292">
    <property type="entry name" value="2Fe-2S ferredoxin-like"/>
    <property type="match status" value="1"/>
</dbReference>
<feature type="domain" description="2Fe-2S ferredoxin-type" evidence="3">
    <location>
        <begin position="13"/>
        <end position="104"/>
    </location>
</feature>
<evidence type="ECO:0000313" key="5">
    <source>
        <dbReference type="EMBL" id="MEK8025896.1"/>
    </source>
</evidence>
<comment type="cofactor">
    <cofactor evidence="1">
        <name>FAD</name>
        <dbReference type="ChEBI" id="CHEBI:57692"/>
    </cofactor>
</comment>
<dbReference type="PROSITE" id="PS51085">
    <property type="entry name" value="2FE2S_FER_2"/>
    <property type="match status" value="1"/>
</dbReference>
<dbReference type="SUPFAM" id="SSF52343">
    <property type="entry name" value="Ferredoxin reductase-like, C-terminal NADP-linked domain"/>
    <property type="match status" value="1"/>
</dbReference>
<dbReference type="PROSITE" id="PS51384">
    <property type="entry name" value="FAD_FR"/>
    <property type="match status" value="1"/>
</dbReference>
<dbReference type="Pfam" id="PF00970">
    <property type="entry name" value="FAD_binding_6"/>
    <property type="match status" value="1"/>
</dbReference>
<reference evidence="5 6" key="1">
    <citation type="submission" date="2024-04" db="EMBL/GenBank/DDBJ databases">
        <title>Novel species of the genus Ideonella isolated from streams.</title>
        <authorList>
            <person name="Lu H."/>
        </authorList>
    </citation>
    <scope>NUCLEOTIDE SEQUENCE [LARGE SCALE GENOMIC DNA]</scope>
    <source>
        <strain evidence="5 6">BYS139W</strain>
    </source>
</reference>
<dbReference type="Pfam" id="PF00111">
    <property type="entry name" value="Fer2"/>
    <property type="match status" value="1"/>
</dbReference>
<dbReference type="PANTHER" id="PTHR47354:SF5">
    <property type="entry name" value="PROTEIN RFBI"/>
    <property type="match status" value="1"/>
</dbReference>
<dbReference type="InterPro" id="IPR050415">
    <property type="entry name" value="MRET"/>
</dbReference>
<protein>
    <submittedName>
        <fullName evidence="5">2Fe-2S iron-sulfur cluster binding domain-containing protein</fullName>
    </submittedName>
</protein>
<dbReference type="PANTHER" id="PTHR47354">
    <property type="entry name" value="NADH OXIDOREDUCTASE HCR"/>
    <property type="match status" value="1"/>
</dbReference>
<keyword evidence="2" id="KW-0001">2Fe-2S</keyword>
<dbReference type="CDD" id="cd00207">
    <property type="entry name" value="fer2"/>
    <property type="match status" value="1"/>
</dbReference>
<dbReference type="InterPro" id="IPR008333">
    <property type="entry name" value="Cbr1-like_FAD-bd_dom"/>
</dbReference>
<dbReference type="RefSeq" id="WP_341373682.1">
    <property type="nucleotide sequence ID" value="NZ_JBBUTF010000006.1"/>
</dbReference>